<evidence type="ECO:0000259" key="4">
    <source>
        <dbReference type="PROSITE" id="PS51192"/>
    </source>
</evidence>
<evidence type="ECO:0000313" key="7">
    <source>
        <dbReference type="Proteomes" id="UP000190150"/>
    </source>
</evidence>
<dbReference type="OrthoDB" id="9760715at2"/>
<keyword evidence="2" id="KW-0862">Zinc</keyword>
<keyword evidence="2" id="KW-0479">Metal-binding</keyword>
<dbReference type="EMBL" id="FUZF01000003">
    <property type="protein sequence ID" value="SKB54860.1"/>
    <property type="molecule type" value="Genomic_DNA"/>
</dbReference>
<dbReference type="SUPFAM" id="SSF52540">
    <property type="entry name" value="P-loop containing nucleoside triphosphate hydrolases"/>
    <property type="match status" value="2"/>
</dbReference>
<dbReference type="GO" id="GO:0008270">
    <property type="term" value="F:zinc ion binding"/>
    <property type="evidence" value="ECO:0007669"/>
    <property type="project" value="UniProtKB-KW"/>
</dbReference>
<dbReference type="InterPro" id="IPR007527">
    <property type="entry name" value="Znf_SWIM"/>
</dbReference>
<evidence type="ECO:0000256" key="2">
    <source>
        <dbReference type="PROSITE-ProRule" id="PRU00325"/>
    </source>
</evidence>
<proteinExistence type="predicted"/>
<feature type="domain" description="Helicase ATP-binding" evidence="4">
    <location>
        <begin position="710"/>
        <end position="869"/>
    </location>
</feature>
<keyword evidence="6" id="KW-0547">Nucleotide-binding</keyword>
<dbReference type="PANTHER" id="PTHR10799">
    <property type="entry name" value="SNF2/RAD54 HELICASE FAMILY"/>
    <property type="match status" value="1"/>
</dbReference>
<dbReference type="RefSeq" id="WP_079642046.1">
    <property type="nucleotide sequence ID" value="NZ_FUZF01000003.1"/>
</dbReference>
<gene>
    <name evidence="6" type="ORF">SAMN05660841_01150</name>
</gene>
<dbReference type="SMART" id="SM00490">
    <property type="entry name" value="HELICc"/>
    <property type="match status" value="1"/>
</dbReference>
<feature type="domain" description="Helicase C-terminal" evidence="5">
    <location>
        <begin position="995"/>
        <end position="1145"/>
    </location>
</feature>
<feature type="domain" description="SWIM-type" evidence="3">
    <location>
        <begin position="86"/>
        <end position="122"/>
    </location>
</feature>
<dbReference type="InterPro" id="IPR000330">
    <property type="entry name" value="SNF2_N"/>
</dbReference>
<dbReference type="Gene3D" id="3.40.50.10810">
    <property type="entry name" value="Tandem AAA-ATPase domain"/>
    <property type="match status" value="1"/>
</dbReference>
<evidence type="ECO:0000313" key="6">
    <source>
        <dbReference type="EMBL" id="SKB54860.1"/>
    </source>
</evidence>
<evidence type="ECO:0000256" key="1">
    <source>
        <dbReference type="ARBA" id="ARBA00022801"/>
    </source>
</evidence>
<dbReference type="GO" id="GO:0004386">
    <property type="term" value="F:helicase activity"/>
    <property type="evidence" value="ECO:0007669"/>
    <property type="project" value="UniProtKB-KW"/>
</dbReference>
<dbReference type="Pfam" id="PF00271">
    <property type="entry name" value="Helicase_C"/>
    <property type="match status" value="1"/>
</dbReference>
<dbReference type="PROSITE" id="PS50966">
    <property type="entry name" value="ZF_SWIM"/>
    <property type="match status" value="1"/>
</dbReference>
<dbReference type="InterPro" id="IPR001650">
    <property type="entry name" value="Helicase_C-like"/>
</dbReference>
<keyword evidence="2" id="KW-0863">Zinc-finger</keyword>
<dbReference type="InterPro" id="IPR027417">
    <property type="entry name" value="P-loop_NTPase"/>
</dbReference>
<organism evidence="6 7">
    <name type="scientific">Sphingobacterium nematocida</name>
    <dbReference type="NCBI Taxonomy" id="1513896"/>
    <lineage>
        <taxon>Bacteria</taxon>
        <taxon>Pseudomonadati</taxon>
        <taxon>Bacteroidota</taxon>
        <taxon>Sphingobacteriia</taxon>
        <taxon>Sphingobacteriales</taxon>
        <taxon>Sphingobacteriaceae</taxon>
        <taxon>Sphingobacterium</taxon>
    </lineage>
</organism>
<name>A0A1T5C6V3_9SPHI</name>
<dbReference type="Pfam" id="PF00176">
    <property type="entry name" value="SNF2-rel_dom"/>
    <property type="match status" value="1"/>
</dbReference>
<dbReference type="GO" id="GO:0016787">
    <property type="term" value="F:hydrolase activity"/>
    <property type="evidence" value="ECO:0007669"/>
    <property type="project" value="UniProtKB-KW"/>
</dbReference>
<dbReference type="PROSITE" id="PS51194">
    <property type="entry name" value="HELICASE_CTER"/>
    <property type="match status" value="1"/>
</dbReference>
<dbReference type="InterPro" id="IPR014001">
    <property type="entry name" value="Helicase_ATP-bd"/>
</dbReference>
<dbReference type="SMART" id="SM00487">
    <property type="entry name" value="DEXDc"/>
    <property type="match status" value="1"/>
</dbReference>
<dbReference type="PROSITE" id="PS51192">
    <property type="entry name" value="HELICASE_ATP_BIND_1"/>
    <property type="match status" value="1"/>
</dbReference>
<evidence type="ECO:0000259" key="5">
    <source>
        <dbReference type="PROSITE" id="PS51194"/>
    </source>
</evidence>
<evidence type="ECO:0000259" key="3">
    <source>
        <dbReference type="PROSITE" id="PS50966"/>
    </source>
</evidence>
<dbReference type="STRING" id="1513896.SAMN05660841_01150"/>
<dbReference type="AlphaFoldDB" id="A0A1T5C6V3"/>
<reference evidence="7" key="1">
    <citation type="submission" date="2017-02" db="EMBL/GenBank/DDBJ databases">
        <authorList>
            <person name="Varghese N."/>
            <person name="Submissions S."/>
        </authorList>
    </citation>
    <scope>NUCLEOTIDE SEQUENCE [LARGE SCALE GENOMIC DNA]</scope>
    <source>
        <strain evidence="7">DSM 24091</strain>
    </source>
</reference>
<keyword evidence="6" id="KW-0347">Helicase</keyword>
<keyword evidence="1" id="KW-0378">Hydrolase</keyword>
<keyword evidence="6" id="KW-0067">ATP-binding</keyword>
<dbReference type="GO" id="GO:0005524">
    <property type="term" value="F:ATP binding"/>
    <property type="evidence" value="ECO:0007669"/>
    <property type="project" value="InterPro"/>
</dbReference>
<dbReference type="Gene3D" id="3.40.50.300">
    <property type="entry name" value="P-loop containing nucleotide triphosphate hydrolases"/>
    <property type="match status" value="1"/>
</dbReference>
<sequence length="1158" mass="133919">MKETVETDAVVVSKATALPKRKASEPFLIPWESNENGGLMMSITYLKGYFRGQDSLTKVKFDLDFEHSVFDNHYEFEVKVSNTEKYIVSISLTSAFMKVHCSCNDNKKGLCQHAYSLIKDRLRDNKFYFKHLYNEQWNYPNQQQRKLFKVLVANVFSRTPKVILEAVAGLGRIYSYPFDKSSPSLLDVRFHFEELAQNEKQKRLVFAIPIDNDINGLPLLMPFLSRDRRGNTFQSSYLFNENLPQPETLTSYELALDAVARQMLKISELSSLDVVSQDERWGRKQKLMNLWCDVIVNYLKNDDICFFESNRKNYDVAEIVLRNSSTNVYKKLKIGGEDFKINIRVIESLQGLLVEVLLYYKGVQVKSPKFLSSKHSFLMKIGNKTVLFIDDFYIEQVLNKFKHSDFKVFVLKQDIECFYEDIIKPLLERFPVQFSSFRPESDYMSTSSVEMLRILDLNVSDDYLHLEAKVAFGDIAVPILDYQNPQILWSCDNQLMVAKRNYNEELEFASFVASQHELFNDESTSHSWRLPLVSIAKTSWIERLKRSCRENQIKLNLDRIQLGSKYYPYEPKWKVRDVLTHGNFLHIQLSFNLGNLSLDLSGFERYLFDKKNWYIVNSDQYVYISDSLRSMFIPLFSQGRIEGEYLVLTSAQCLSFQAVLEKIDPSIINEGLRSRREKLENMKEIPLVSVPATIKATLRPYQLAGLSWMAFLQEFQWGGILADDMGLGKTLQVISLLEYYYERNPNSGPSIIIVPNSLLFNWQNEFQKFAPAREIVIYHGTKRKDISELGEGSVVLTTYGTAMADVLFLRNLVFSYMILDESQAVKNRNSKRFEYLYDLKSSYRIAMTGTPIENGIQDIYAQMTLVNPGFFGNYRAFNNAYKGIAQEESRDETLGSLQKMIQPFMLRRTKMQVALDLPDKMETTLLVDMLPAQRKVYDKYRKIYQGEVADNLNSADPSKSKFVAMEALNKLRQICNSPALLKDESFNSDSIKLDQIEEILSEVVPGHKVLLFSFFTSMLQLVEERVKAKEVGYAYLDGKLSQQQRQEAVERFQGDESCRVFLISLKAGGTGLNLTAADYVYILDPWWNPAVEVQAIDRCYRIGQEKHVNAYKIVCKDSVEEKILVLQEHKKQLADGLILDETNLMKTLSKEELLKLFD</sequence>
<dbReference type="InterPro" id="IPR049730">
    <property type="entry name" value="SNF2/RAD54-like_C"/>
</dbReference>
<protein>
    <submittedName>
        <fullName evidence="6">Helicase conserved C-terminal domain-containing protein</fullName>
    </submittedName>
</protein>
<dbReference type="InterPro" id="IPR038718">
    <property type="entry name" value="SNF2-like_sf"/>
</dbReference>
<accession>A0A1T5C6V3</accession>
<dbReference type="Proteomes" id="UP000190150">
    <property type="component" value="Unassembled WGS sequence"/>
</dbReference>
<dbReference type="CDD" id="cd18793">
    <property type="entry name" value="SF2_C_SNF"/>
    <property type="match status" value="1"/>
</dbReference>
<keyword evidence="7" id="KW-1185">Reference proteome</keyword>